<dbReference type="SUPFAM" id="SSF69279">
    <property type="entry name" value="Phage tail proteins"/>
    <property type="match status" value="1"/>
</dbReference>
<evidence type="ECO:0000313" key="2">
    <source>
        <dbReference type="EMBL" id="NIJ57674.1"/>
    </source>
</evidence>
<dbReference type="InterPro" id="IPR006531">
    <property type="entry name" value="Gp5/Vgr_OB"/>
</dbReference>
<sequence>MTNATTIGGALSGKALPVVTLGGAPLPQAAAHQLSRLVIRRALNVPALAELTIEAPPPGFGQRCEAGLALAVATADGRLLFRGTITGQEQRYPAGGVSRLLVRAHDALHALRLRRRFRVVENARLTALWEEAAAELDFTFACDEETPPRRFVQAGTSDLAALLALGGEQGLYATLDGTCLRLVSLAGCEDPRAYTWGKNLLEATIEKSGEQAARASRSRGWDPYSATSFSAEAALARQDQSIDLDSYGLPALEQDQGLLHATNRPAGTQAALEAQAQAAFDRAVARETVLRGTVLADPDLAPGLRLRLDGLDTKTSPIGVVTEVVHHFDAATGATSTFSTALPHEPEQPHAPVVTLGEVTDIQDPEGGARCKVKLPALGDLEPGFFSVLVAGAGAGKGAAVLPDVGDQVVVLFPQGDLAQGIILGGLYGHTRLPRGTTTQDKRALVLASGGNQRLVLGGQQTLLSLSTQRGDLLQLGAASKLVVAGDLTIAAVGGTLTIQAARVQFERRTS</sequence>
<dbReference type="Pfam" id="PF04717">
    <property type="entry name" value="Phage_base_V"/>
    <property type="match status" value="1"/>
</dbReference>
<reference evidence="2 3" key="1">
    <citation type="submission" date="2020-03" db="EMBL/GenBank/DDBJ databases">
        <title>Genomic Encyclopedia of Type Strains, Phase IV (KMG-IV): sequencing the most valuable type-strain genomes for metagenomic binning, comparative biology and taxonomic classification.</title>
        <authorList>
            <person name="Goeker M."/>
        </authorList>
    </citation>
    <scope>NUCLEOTIDE SEQUENCE [LARGE SCALE GENOMIC DNA]</scope>
    <source>
        <strain evidence="2 3">DSM 103870</strain>
    </source>
</reference>
<dbReference type="Proteomes" id="UP001429580">
    <property type="component" value="Unassembled WGS sequence"/>
</dbReference>
<keyword evidence="3" id="KW-1185">Reference proteome</keyword>
<dbReference type="RefSeq" id="WP_166950521.1">
    <property type="nucleotide sequence ID" value="NZ_JAASQI010000003.1"/>
</dbReference>
<dbReference type="InterPro" id="IPR037026">
    <property type="entry name" value="Vgr_OB-fold_dom_sf"/>
</dbReference>
<organism evidence="2 3">
    <name type="scientific">Pseudochelatococcus lubricantis</name>
    <dbReference type="NCBI Taxonomy" id="1538102"/>
    <lineage>
        <taxon>Bacteria</taxon>
        <taxon>Pseudomonadati</taxon>
        <taxon>Pseudomonadota</taxon>
        <taxon>Alphaproteobacteria</taxon>
        <taxon>Hyphomicrobiales</taxon>
        <taxon>Chelatococcaceae</taxon>
        <taxon>Pseudochelatococcus</taxon>
    </lineage>
</organism>
<feature type="domain" description="Gp5/Type VI secretion system Vgr protein OB-fold" evidence="1">
    <location>
        <begin position="356"/>
        <end position="428"/>
    </location>
</feature>
<dbReference type="Gene3D" id="2.40.50.230">
    <property type="entry name" value="Gp5 N-terminal domain"/>
    <property type="match status" value="1"/>
</dbReference>
<dbReference type="EMBL" id="JAASQI010000003">
    <property type="protein sequence ID" value="NIJ57674.1"/>
    <property type="molecule type" value="Genomic_DNA"/>
</dbReference>
<accession>A0ABX0UZF3</accession>
<comment type="caution">
    <text evidence="2">The sequence shown here is derived from an EMBL/GenBank/DDBJ whole genome shotgun (WGS) entry which is preliminary data.</text>
</comment>
<evidence type="ECO:0000259" key="1">
    <source>
        <dbReference type="Pfam" id="PF04717"/>
    </source>
</evidence>
<protein>
    <submittedName>
        <fullName evidence="2">Phage baseplate assembly protein gpV/phage protein D</fullName>
    </submittedName>
</protein>
<evidence type="ECO:0000313" key="3">
    <source>
        <dbReference type="Proteomes" id="UP001429580"/>
    </source>
</evidence>
<name>A0ABX0UZF3_9HYPH</name>
<proteinExistence type="predicted"/>
<dbReference type="SUPFAM" id="SSF69255">
    <property type="entry name" value="gp5 N-terminal domain-like"/>
    <property type="match status" value="1"/>
</dbReference>
<gene>
    <name evidence="2" type="ORF">FHS82_001510</name>
</gene>